<organism evidence="1 2">
    <name type="scientific">Carya illinoinensis</name>
    <name type="common">Pecan</name>
    <dbReference type="NCBI Taxonomy" id="32201"/>
    <lineage>
        <taxon>Eukaryota</taxon>
        <taxon>Viridiplantae</taxon>
        <taxon>Streptophyta</taxon>
        <taxon>Embryophyta</taxon>
        <taxon>Tracheophyta</taxon>
        <taxon>Spermatophyta</taxon>
        <taxon>Magnoliopsida</taxon>
        <taxon>eudicotyledons</taxon>
        <taxon>Gunneridae</taxon>
        <taxon>Pentapetalae</taxon>
        <taxon>rosids</taxon>
        <taxon>fabids</taxon>
        <taxon>Fagales</taxon>
        <taxon>Juglandaceae</taxon>
        <taxon>Carya</taxon>
    </lineage>
</organism>
<gene>
    <name evidence="1" type="ORF">CIPAW_07G121300</name>
</gene>
<name>A0A8T1Q281_CARIL</name>
<dbReference type="Proteomes" id="UP000811609">
    <property type="component" value="Chromosome 7"/>
</dbReference>
<accession>A0A8T1Q281</accession>
<reference evidence="1" key="1">
    <citation type="submission" date="2020-12" db="EMBL/GenBank/DDBJ databases">
        <title>WGS assembly of Carya illinoinensis cv. Pawnee.</title>
        <authorList>
            <person name="Platts A."/>
            <person name="Shu S."/>
            <person name="Wright S."/>
            <person name="Barry K."/>
            <person name="Edger P."/>
            <person name="Pires J.C."/>
            <person name="Schmutz J."/>
        </authorList>
    </citation>
    <scope>NUCLEOTIDE SEQUENCE</scope>
    <source>
        <tissue evidence="1">Leaf</tissue>
    </source>
</reference>
<comment type="caution">
    <text evidence="1">The sequence shown here is derived from an EMBL/GenBank/DDBJ whole genome shotgun (WGS) entry which is preliminary data.</text>
</comment>
<evidence type="ECO:0000313" key="1">
    <source>
        <dbReference type="EMBL" id="KAG6648053.1"/>
    </source>
</evidence>
<proteinExistence type="predicted"/>
<protein>
    <submittedName>
        <fullName evidence="1">Uncharacterized protein</fullName>
    </submittedName>
</protein>
<sequence length="59" mass="6327">MTTSPTLCCSPSIAASKLTLTQSATDPRSPPQQLAICALQFHSQSTHHSQLDIAKEYAL</sequence>
<dbReference type="AlphaFoldDB" id="A0A8T1Q281"/>
<dbReference type="EMBL" id="CM031815">
    <property type="protein sequence ID" value="KAG6648053.1"/>
    <property type="molecule type" value="Genomic_DNA"/>
</dbReference>
<evidence type="ECO:0000313" key="2">
    <source>
        <dbReference type="Proteomes" id="UP000811609"/>
    </source>
</evidence>
<keyword evidence="2" id="KW-1185">Reference proteome</keyword>